<accession>A0ABY7UQS8</accession>
<keyword evidence="2" id="KW-1185">Reference proteome</keyword>
<dbReference type="EMBL" id="CP117466">
    <property type="protein sequence ID" value="WDA11786.1"/>
    <property type="molecule type" value="Genomic_DNA"/>
</dbReference>
<dbReference type="RefSeq" id="WP_273742949.1">
    <property type="nucleotide sequence ID" value="NZ_CP117466.1"/>
</dbReference>
<name>A0ABY7UQS8_9RHOB</name>
<dbReference type="InterPro" id="IPR036291">
    <property type="entry name" value="NAD(P)-bd_dom_sf"/>
</dbReference>
<proteinExistence type="predicted"/>
<evidence type="ECO:0000313" key="2">
    <source>
        <dbReference type="Proteomes" id="UP001216899"/>
    </source>
</evidence>
<protein>
    <submittedName>
        <fullName evidence="1">Uncharacterized protein</fullName>
    </submittedName>
</protein>
<reference evidence="1 2" key="1">
    <citation type="submission" date="2023-02" db="EMBL/GenBank/DDBJ databases">
        <title>Whole genome sequenc of Paracoccus marcusii MBLB0836.</title>
        <authorList>
            <person name="Seo M.-J."/>
            <person name="Cho E.-S."/>
            <person name="Hwang C.Y."/>
        </authorList>
    </citation>
    <scope>NUCLEOTIDE SEQUENCE [LARGE SCALE GENOMIC DNA]</scope>
    <source>
        <strain evidence="1 2">MBLB0836</strain>
    </source>
</reference>
<dbReference type="Proteomes" id="UP001216899">
    <property type="component" value="Chromosome"/>
</dbReference>
<dbReference type="Gene3D" id="3.40.50.720">
    <property type="entry name" value="NAD(P)-binding Rossmann-like Domain"/>
    <property type="match status" value="1"/>
</dbReference>
<sequence length="65" mass="6727">MIGGHAVADAIGGTFSRLDVTSEADWSTIAEQFPTMDIVVNNAGVTGFEGSVPPAHDPENARLAD</sequence>
<gene>
    <name evidence="1" type="ORF">PRL19_10810</name>
</gene>
<dbReference type="SUPFAM" id="SSF51735">
    <property type="entry name" value="NAD(P)-binding Rossmann-fold domains"/>
    <property type="match status" value="1"/>
</dbReference>
<evidence type="ECO:0000313" key="1">
    <source>
        <dbReference type="EMBL" id="WDA11786.1"/>
    </source>
</evidence>
<organism evidence="1 2">
    <name type="scientific">Paracoccus marcusii</name>
    <dbReference type="NCBI Taxonomy" id="59779"/>
    <lineage>
        <taxon>Bacteria</taxon>
        <taxon>Pseudomonadati</taxon>
        <taxon>Pseudomonadota</taxon>
        <taxon>Alphaproteobacteria</taxon>
        <taxon>Rhodobacterales</taxon>
        <taxon>Paracoccaceae</taxon>
        <taxon>Paracoccus</taxon>
    </lineage>
</organism>